<dbReference type="InterPro" id="IPR018110">
    <property type="entry name" value="Mandel_Rmase/mucon_lact_enz_CS"/>
</dbReference>
<dbReference type="Gene3D" id="3.30.390.10">
    <property type="entry name" value="Enolase-like, N-terminal domain"/>
    <property type="match status" value="1"/>
</dbReference>
<name>A0ABU8VMB4_9BURK</name>
<proteinExistence type="predicted"/>
<dbReference type="InterPro" id="IPR013342">
    <property type="entry name" value="Mandelate_racemase_C"/>
</dbReference>
<dbReference type="SMART" id="SM00922">
    <property type="entry name" value="MR_MLE"/>
    <property type="match status" value="1"/>
</dbReference>
<dbReference type="PROSITE" id="PS00909">
    <property type="entry name" value="MR_MLE_2"/>
    <property type="match status" value="1"/>
</dbReference>
<dbReference type="Proteomes" id="UP001365846">
    <property type="component" value="Unassembled WGS sequence"/>
</dbReference>
<keyword evidence="1" id="KW-0456">Lyase</keyword>
<keyword evidence="4" id="KW-1185">Reference proteome</keyword>
<reference evidence="3 4" key="1">
    <citation type="submission" date="2024-03" db="EMBL/GenBank/DDBJ databases">
        <title>Novel species of the genus Variovorax.</title>
        <authorList>
            <person name="Liu Q."/>
            <person name="Xin Y.-H."/>
        </authorList>
    </citation>
    <scope>NUCLEOTIDE SEQUENCE [LARGE SCALE GENOMIC DNA]</scope>
    <source>
        <strain evidence="3 4">KACC 18899</strain>
    </source>
</reference>
<organism evidence="3 4">
    <name type="scientific">Variovorax ureilyticus</name>
    <dbReference type="NCBI Taxonomy" id="1836198"/>
    <lineage>
        <taxon>Bacteria</taxon>
        <taxon>Pseudomonadati</taxon>
        <taxon>Pseudomonadota</taxon>
        <taxon>Betaproteobacteria</taxon>
        <taxon>Burkholderiales</taxon>
        <taxon>Comamonadaceae</taxon>
        <taxon>Variovorax</taxon>
    </lineage>
</organism>
<dbReference type="SUPFAM" id="SSF51604">
    <property type="entry name" value="Enolase C-terminal domain-like"/>
    <property type="match status" value="1"/>
</dbReference>
<dbReference type="EMBL" id="JBBKZU010000014">
    <property type="protein sequence ID" value="MEJ8814738.1"/>
    <property type="molecule type" value="Genomic_DNA"/>
</dbReference>
<evidence type="ECO:0000256" key="1">
    <source>
        <dbReference type="ARBA" id="ARBA00023239"/>
    </source>
</evidence>
<dbReference type="InterPro" id="IPR029017">
    <property type="entry name" value="Enolase-like_N"/>
</dbReference>
<feature type="domain" description="Mandelate racemase/muconate lactonizing enzyme C-terminal" evidence="2">
    <location>
        <begin position="147"/>
        <end position="239"/>
    </location>
</feature>
<gene>
    <name evidence="3" type="ORF">WKW77_26945</name>
</gene>
<dbReference type="SFLD" id="SFLDS00001">
    <property type="entry name" value="Enolase"/>
    <property type="match status" value="1"/>
</dbReference>
<dbReference type="Pfam" id="PF02746">
    <property type="entry name" value="MR_MLE_N"/>
    <property type="match status" value="1"/>
</dbReference>
<evidence type="ECO:0000313" key="4">
    <source>
        <dbReference type="Proteomes" id="UP001365846"/>
    </source>
</evidence>
<dbReference type="SUPFAM" id="SSF54826">
    <property type="entry name" value="Enolase N-terminal domain-like"/>
    <property type="match status" value="1"/>
</dbReference>
<dbReference type="InterPro" id="IPR029065">
    <property type="entry name" value="Enolase_C-like"/>
</dbReference>
<comment type="caution">
    <text evidence="3">The sequence shown here is derived from an EMBL/GenBank/DDBJ whole genome shotgun (WGS) entry which is preliminary data.</text>
</comment>
<dbReference type="Pfam" id="PF13378">
    <property type="entry name" value="MR_MLE_C"/>
    <property type="match status" value="1"/>
</dbReference>
<dbReference type="CDD" id="cd03316">
    <property type="entry name" value="MR_like"/>
    <property type="match status" value="1"/>
</dbReference>
<dbReference type="PANTHER" id="PTHR48080">
    <property type="entry name" value="D-GALACTONATE DEHYDRATASE-RELATED"/>
    <property type="match status" value="1"/>
</dbReference>
<evidence type="ECO:0000259" key="2">
    <source>
        <dbReference type="SMART" id="SM00922"/>
    </source>
</evidence>
<dbReference type="InterPro" id="IPR034593">
    <property type="entry name" value="DgoD-like"/>
</dbReference>
<dbReference type="Gene3D" id="3.20.20.120">
    <property type="entry name" value="Enolase-like C-terminal domain"/>
    <property type="match status" value="1"/>
</dbReference>
<dbReference type="RefSeq" id="WP_340359966.1">
    <property type="nucleotide sequence ID" value="NZ_JBBKZU010000014.1"/>
</dbReference>
<dbReference type="InterPro" id="IPR013341">
    <property type="entry name" value="Mandelate_racemase_N_dom"/>
</dbReference>
<protein>
    <submittedName>
        <fullName evidence="3">Mandelate racemase/muconate lactonizing enzyme family protein</fullName>
    </submittedName>
</protein>
<dbReference type="PANTHER" id="PTHR48080:SF2">
    <property type="entry name" value="D-GALACTONATE DEHYDRATASE"/>
    <property type="match status" value="1"/>
</dbReference>
<dbReference type="InterPro" id="IPR036849">
    <property type="entry name" value="Enolase-like_C_sf"/>
</dbReference>
<accession>A0ABU8VMB4</accession>
<sequence>MKIAKIDVIEAVVPFDDGSGTPIHTPGQWTTLDMVLVRLETDTGLVGWGECFAYSCRTAVAAAARDMVAPLVQGRELPELPEALTLELQQRLHIFGRYGIAMFAISGFDIALWDLLAQQRGVPLHALLGSARETLTAYASLVRYGDASLVGKHCRDAVREGYRYVKLHEIDPEVIRAGRAACGPRIGISVDVNCAWTPKTAHERLGVLREINAQWVEEPVFPPEDIHNQAALNRDFPVGAGENACTRHEFARMVEAKAVSFAQPSVTKVGGISEFMAAAQVAQAHGIAVMPHSPYFGPGYFATLHVSSVLPGQPLFEHLYVRPQADIAIGGTPLPQDGRVRVPQRVGLGFSLDLQAIEPFRV</sequence>
<evidence type="ECO:0000313" key="3">
    <source>
        <dbReference type="EMBL" id="MEJ8814738.1"/>
    </source>
</evidence>